<keyword evidence="5" id="KW-0677">Repeat</keyword>
<dbReference type="GeneID" id="2912819"/>
<dbReference type="GO" id="GO:0006606">
    <property type="term" value="P:protein import into nucleus"/>
    <property type="evidence" value="ECO:0007669"/>
    <property type="project" value="InterPro"/>
</dbReference>
<keyword evidence="4" id="KW-0963">Cytoplasm</keyword>
<dbReference type="InterPro" id="IPR040122">
    <property type="entry name" value="Importin_beta"/>
</dbReference>
<evidence type="ECO:0000256" key="4">
    <source>
        <dbReference type="ARBA" id="ARBA00022490"/>
    </source>
</evidence>
<dbReference type="GO" id="GO:0005737">
    <property type="term" value="C:cytoplasm"/>
    <property type="evidence" value="ECO:0007669"/>
    <property type="project" value="UniProtKB-SubCell"/>
</dbReference>
<keyword evidence="6" id="KW-0653">Protein transport</keyword>
<reference evidence="9 10" key="1">
    <citation type="journal article" date="2016" name="PLoS ONE">
        <title>Sequence Assembly of Yarrowia lipolytica Strain W29/CLIB89 Shows Transposable Element Diversity.</title>
        <authorList>
            <person name="Magnan C."/>
            <person name="Yu J."/>
            <person name="Chang I."/>
            <person name="Jahn E."/>
            <person name="Kanomata Y."/>
            <person name="Wu J."/>
            <person name="Zeller M."/>
            <person name="Oakes M."/>
            <person name="Baldi P."/>
            <person name="Sandmeyer S."/>
        </authorList>
    </citation>
    <scope>NUCLEOTIDE SEQUENCE [LARGE SCALE GENOMIC DNA]</scope>
    <source>
        <strain evidence="10">CLIB89(W29)</strain>
    </source>
</reference>
<dbReference type="PANTHER" id="PTHR10527">
    <property type="entry name" value="IMPORTIN BETA"/>
    <property type="match status" value="1"/>
</dbReference>
<dbReference type="KEGG" id="yli:2912819"/>
<evidence type="ECO:0000256" key="3">
    <source>
        <dbReference type="ARBA" id="ARBA00022448"/>
    </source>
</evidence>
<dbReference type="InterPro" id="IPR001494">
    <property type="entry name" value="Importin-beta_N"/>
</dbReference>
<dbReference type="SUPFAM" id="SSF48371">
    <property type="entry name" value="ARM repeat"/>
    <property type="match status" value="2"/>
</dbReference>
<dbReference type="Gene3D" id="1.25.10.10">
    <property type="entry name" value="Leucine-rich Repeat Variant"/>
    <property type="match status" value="1"/>
</dbReference>
<dbReference type="AlphaFoldDB" id="A0A1D8NI48"/>
<dbReference type="Pfam" id="PF25574">
    <property type="entry name" value="TPR_IMB1"/>
    <property type="match status" value="1"/>
</dbReference>
<dbReference type="PROSITE" id="PS50166">
    <property type="entry name" value="IMPORTIN_B_NT"/>
    <property type="match status" value="1"/>
</dbReference>
<dbReference type="SMART" id="SM00913">
    <property type="entry name" value="IBN_N"/>
    <property type="match status" value="1"/>
</dbReference>
<dbReference type="Pfam" id="PF03810">
    <property type="entry name" value="IBN_N"/>
    <property type="match status" value="1"/>
</dbReference>
<gene>
    <name evidence="9" type="ORF">YALI1_E15144g</name>
</gene>
<evidence type="ECO:0000259" key="8">
    <source>
        <dbReference type="PROSITE" id="PS50166"/>
    </source>
</evidence>
<dbReference type="VEuPathDB" id="FungiDB:YALI0_E12243g"/>
<keyword evidence="3" id="KW-0813">Transport</keyword>
<dbReference type="InterPro" id="IPR011989">
    <property type="entry name" value="ARM-like"/>
</dbReference>
<dbReference type="VEuPathDB" id="FungiDB:YALI1_E15144g"/>
<evidence type="ECO:0000256" key="6">
    <source>
        <dbReference type="ARBA" id="ARBA00022927"/>
    </source>
</evidence>
<proteinExistence type="predicted"/>
<accession>A0A1D8NI48</accession>
<evidence type="ECO:0000256" key="7">
    <source>
        <dbReference type="ARBA" id="ARBA00023242"/>
    </source>
</evidence>
<evidence type="ECO:0000313" key="10">
    <source>
        <dbReference type="Proteomes" id="UP000182444"/>
    </source>
</evidence>
<dbReference type="InterPro" id="IPR057672">
    <property type="entry name" value="TPR_IPO4/5"/>
</dbReference>
<dbReference type="Pfam" id="PF25780">
    <property type="entry name" value="TPR_IPO5"/>
    <property type="match status" value="1"/>
</dbReference>
<dbReference type="GO" id="GO:0005634">
    <property type="term" value="C:nucleus"/>
    <property type="evidence" value="ECO:0007669"/>
    <property type="project" value="UniProtKB-ARBA"/>
</dbReference>
<dbReference type="GO" id="GO:0031267">
    <property type="term" value="F:small GTPase binding"/>
    <property type="evidence" value="ECO:0007669"/>
    <property type="project" value="InterPro"/>
</dbReference>
<dbReference type="InterPro" id="IPR058584">
    <property type="entry name" value="IMB1_TNPO1-like_TPR"/>
</dbReference>
<keyword evidence="7" id="KW-0539">Nucleus</keyword>
<dbReference type="RefSeq" id="XP_503855.2">
    <property type="nucleotide sequence ID" value="XM_503855.3"/>
</dbReference>
<dbReference type="InterPro" id="IPR016024">
    <property type="entry name" value="ARM-type_fold"/>
</dbReference>
<feature type="domain" description="Importin N-terminal" evidence="8">
    <location>
        <begin position="27"/>
        <end position="94"/>
    </location>
</feature>
<dbReference type="EMBL" id="CP017557">
    <property type="protein sequence ID" value="AOW05316.1"/>
    <property type="molecule type" value="Genomic_DNA"/>
</dbReference>
<dbReference type="FunFam" id="1.25.10.10:FF:001343">
    <property type="entry name" value="YALI0E12243p"/>
    <property type="match status" value="1"/>
</dbReference>
<sequence length="1045" mass="115085">MDDFTVQLAQLLGQITSPKSPEDIKNASQRLQAEFYMNPQCAVSLIHIMQKHEDSGIKQLAGIEARKQIPIYWEENDQAVRNEIKNSLLQSTLAEQVALVRHTSARVVAAIGEIELGLQTWNELPQSLNTAISSGDARDREVATYIIYILLEVGAETFVTNASNILPLVSVNMAQNDAELQVTSMLCAGMISELIDSSDSNAEMFKKQVVPQMVDVLKGAMQRDDDKTLQLFEVFSTLLLIEGALVADHIGDLVQFMLEIAKRGDSDENKMAALRFLISAVRFKKRRLQALGLGPTLTNSMVEIIAQQIAEFPDEQDDDDEDEDTTRKLALRVIGYLSNELPPKQVLVPIFELLQQQPNSDAVLSALSYAIEGSPEFVATHLDPVLESVIGTLRQNPTNVSALMVLVRLAYHLHHIIGEHHATLVPLICSAMDASSSPAQFKAATSALESVLETLEQDVIAEKYLAELMPRLITMLDQAQDDSLRTTLIAAVGSAAFAAKEAFTPYAEQCINGLGQLINLENAAEMTEVELAVKGSAFDTIGAIAGAIGKEAFRPYVNTFAEKAYATLQVDLLREAGFVFFGVIAKLYGEEFGQYLPRVIPLLVEFLGQDDFGFEDEDEDDEAIGQEDDDSKFKVNSLLATQKETAFQVLGDMILATKGQFLNFLEEITDPLFSALDHFYEGIRKEALGAVWKIFHSLYSMANLPQWKPGFPADTSAYPESLSTFLQLARTKTVELLEEEDSRLVVIAICEVLVEAMKAAGPAILGDEDTLRTICSQVILVLKKEHPAQMEEEEIDAAELEQSEYDSLMLDYAFDVCAAMSESLEAHFVPIFKALFPYVQNYANSKMDEERAFGIGALAEMTVGMKSSVSEFTGEILNICIKGLTDAHLDVRSNSAFAFGVLAENSTVDLTSQYPAILQKLQRLLTKVDKQAKKNLSDDPEDNNDRCLANACGCVARMTLKAPGSVPISEVVPALVARLPLGDGQEEYVPIFGLFAALLEHNDPTIVPLKGDISNLIQEIARKDETEKILDDQVKQKLEAVMQKM</sequence>
<evidence type="ECO:0000256" key="1">
    <source>
        <dbReference type="ARBA" id="ARBA00004123"/>
    </source>
</evidence>
<dbReference type="Proteomes" id="UP000182444">
    <property type="component" value="Chromosome 1E"/>
</dbReference>
<comment type="subcellular location">
    <subcellularLocation>
        <location evidence="2">Cytoplasm</location>
    </subcellularLocation>
    <subcellularLocation>
        <location evidence="1">Nucleus</location>
    </subcellularLocation>
</comment>
<evidence type="ECO:0000256" key="5">
    <source>
        <dbReference type="ARBA" id="ARBA00022737"/>
    </source>
</evidence>
<protein>
    <recommendedName>
        <fullName evidence="8">Importin N-terminal domain-containing protein</fullName>
    </recommendedName>
</protein>
<name>A0A1D8NI48_YARLL</name>
<evidence type="ECO:0000256" key="2">
    <source>
        <dbReference type="ARBA" id="ARBA00004496"/>
    </source>
</evidence>
<evidence type="ECO:0000313" key="9">
    <source>
        <dbReference type="EMBL" id="AOW05316.1"/>
    </source>
</evidence>
<organism evidence="9 10">
    <name type="scientific">Yarrowia lipolytica</name>
    <name type="common">Candida lipolytica</name>
    <dbReference type="NCBI Taxonomy" id="4952"/>
    <lineage>
        <taxon>Eukaryota</taxon>
        <taxon>Fungi</taxon>
        <taxon>Dikarya</taxon>
        <taxon>Ascomycota</taxon>
        <taxon>Saccharomycotina</taxon>
        <taxon>Dipodascomycetes</taxon>
        <taxon>Dipodascales</taxon>
        <taxon>Dipodascales incertae sedis</taxon>
        <taxon>Yarrowia</taxon>
    </lineage>
</organism>
<dbReference type="eggNOG" id="KOG2171">
    <property type="taxonomic scope" value="Eukaryota"/>
</dbReference>